<evidence type="ECO:0000256" key="3">
    <source>
        <dbReference type="SAM" id="MobiDB-lite"/>
    </source>
</evidence>
<proteinExistence type="predicted"/>
<feature type="compositionally biased region" description="Polar residues" evidence="3">
    <location>
        <begin position="260"/>
        <end position="271"/>
    </location>
</feature>
<organism evidence="5 6">
    <name type="scientific">Meganyctiphanes norvegica</name>
    <name type="common">Northern krill</name>
    <name type="synonym">Thysanopoda norvegica</name>
    <dbReference type="NCBI Taxonomy" id="48144"/>
    <lineage>
        <taxon>Eukaryota</taxon>
        <taxon>Metazoa</taxon>
        <taxon>Ecdysozoa</taxon>
        <taxon>Arthropoda</taxon>
        <taxon>Crustacea</taxon>
        <taxon>Multicrustacea</taxon>
        <taxon>Malacostraca</taxon>
        <taxon>Eumalacostraca</taxon>
        <taxon>Eucarida</taxon>
        <taxon>Euphausiacea</taxon>
        <taxon>Euphausiidae</taxon>
        <taxon>Meganyctiphanes</taxon>
    </lineage>
</organism>
<evidence type="ECO:0000313" key="6">
    <source>
        <dbReference type="Proteomes" id="UP001497623"/>
    </source>
</evidence>
<reference evidence="5 6" key="1">
    <citation type="submission" date="2024-05" db="EMBL/GenBank/DDBJ databases">
        <authorList>
            <person name="Wallberg A."/>
        </authorList>
    </citation>
    <scope>NUCLEOTIDE SEQUENCE [LARGE SCALE GENOMIC DNA]</scope>
</reference>
<name>A0AAV2RF18_MEGNR</name>
<accession>A0AAV2RF18</accession>
<dbReference type="Pfam" id="PF00431">
    <property type="entry name" value="CUB"/>
    <property type="match status" value="1"/>
</dbReference>
<dbReference type="AlphaFoldDB" id="A0AAV2RF18"/>
<keyword evidence="1" id="KW-1015">Disulfide bond</keyword>
<evidence type="ECO:0000256" key="1">
    <source>
        <dbReference type="ARBA" id="ARBA00023157"/>
    </source>
</evidence>
<feature type="compositionally biased region" description="Basic and acidic residues" evidence="3">
    <location>
        <begin position="247"/>
        <end position="257"/>
    </location>
</feature>
<dbReference type="PROSITE" id="PS01180">
    <property type="entry name" value="CUB"/>
    <property type="match status" value="1"/>
</dbReference>
<evidence type="ECO:0000259" key="4">
    <source>
        <dbReference type="PROSITE" id="PS01180"/>
    </source>
</evidence>
<sequence length="356" mass="39994">MTGESEVFFSFGYLMYSYILSTSDSVVGSTVSYNYRITTETSGGASTWFRRRRDADNKGNVRQEKSNETEQIQYEATQVECIYTFTINITNVKFYNISKRINPCNEENQSNSGAPYIEVTDSYNVTTRICNLDGETIIDSFSDTIDIKILGEFDNSMVPVVNFSVTQSKHCCGGVFYAKYGKGTMTSKQMATSPHYPSKYEPNQKCAYIFKCIPKEANGTCRIGIHFVDFELEGSNRQLYDKILTSKGEDPQTKDIEPGSNDTNSLISLSEKSPGPNNKCGRKDQILISTCGVLYPKNSIGICAGDHPDSYEGNDQVLLMFLSNGDIEDRGWVVYYHVLDDEFGTYTEQENNEESC</sequence>
<dbReference type="InterPro" id="IPR000859">
    <property type="entry name" value="CUB_dom"/>
</dbReference>
<protein>
    <recommendedName>
        <fullName evidence="4">CUB domain-containing protein</fullName>
    </recommendedName>
</protein>
<feature type="region of interest" description="Disordered" evidence="3">
    <location>
        <begin position="246"/>
        <end position="278"/>
    </location>
</feature>
<feature type="domain" description="CUB" evidence="4">
    <location>
        <begin position="172"/>
        <end position="339"/>
    </location>
</feature>
<evidence type="ECO:0000256" key="2">
    <source>
        <dbReference type="PROSITE-ProRule" id="PRU00059"/>
    </source>
</evidence>
<dbReference type="SMART" id="SM00042">
    <property type="entry name" value="CUB"/>
    <property type="match status" value="1"/>
</dbReference>
<dbReference type="Proteomes" id="UP001497623">
    <property type="component" value="Unassembled WGS sequence"/>
</dbReference>
<comment type="caution">
    <text evidence="5">The sequence shown here is derived from an EMBL/GenBank/DDBJ whole genome shotgun (WGS) entry which is preliminary data.</text>
</comment>
<comment type="caution">
    <text evidence="2">Lacks conserved residue(s) required for the propagation of feature annotation.</text>
</comment>
<feature type="non-terminal residue" evidence="5">
    <location>
        <position position="356"/>
    </location>
</feature>
<dbReference type="EMBL" id="CAXKWB010020840">
    <property type="protein sequence ID" value="CAL4122814.1"/>
    <property type="molecule type" value="Genomic_DNA"/>
</dbReference>
<keyword evidence="6" id="KW-1185">Reference proteome</keyword>
<dbReference type="Gene3D" id="2.60.120.290">
    <property type="entry name" value="Spermadhesin, CUB domain"/>
    <property type="match status" value="1"/>
</dbReference>
<gene>
    <name evidence="5" type="ORF">MNOR_LOCUS23536</name>
</gene>
<dbReference type="SUPFAM" id="SSF49854">
    <property type="entry name" value="Spermadhesin, CUB domain"/>
    <property type="match status" value="1"/>
</dbReference>
<dbReference type="InterPro" id="IPR035914">
    <property type="entry name" value="Sperma_CUB_dom_sf"/>
</dbReference>
<evidence type="ECO:0000313" key="5">
    <source>
        <dbReference type="EMBL" id="CAL4122814.1"/>
    </source>
</evidence>